<protein>
    <submittedName>
        <fullName evidence="2">Uncharacterized protein</fullName>
    </submittedName>
</protein>
<dbReference type="OrthoDB" id="1353352at2"/>
<comment type="caution">
    <text evidence="2">The sequence shown here is derived from an EMBL/GenBank/DDBJ whole genome shotgun (WGS) entry which is preliminary data.</text>
</comment>
<keyword evidence="3" id="KW-1185">Reference proteome</keyword>
<dbReference type="RefSeq" id="WP_140506402.1">
    <property type="nucleotide sequence ID" value="NZ_RCZH01000005.1"/>
</dbReference>
<keyword evidence="1" id="KW-0732">Signal</keyword>
<proteinExistence type="predicted"/>
<organism evidence="2 3">
    <name type="scientific">Flavobacterium pectinovorum</name>
    <dbReference type="NCBI Taxonomy" id="29533"/>
    <lineage>
        <taxon>Bacteria</taxon>
        <taxon>Pseudomonadati</taxon>
        <taxon>Bacteroidota</taxon>
        <taxon>Flavobacteriia</taxon>
        <taxon>Flavobacteriales</taxon>
        <taxon>Flavobacteriaceae</taxon>
        <taxon>Flavobacterium</taxon>
    </lineage>
</organism>
<gene>
    <name evidence="2" type="ORF">EAH81_09965</name>
</gene>
<reference evidence="2 3" key="1">
    <citation type="journal article" date="2019" name="Environ. Microbiol.">
        <title>Species interactions and distinct microbial communities in high Arctic permafrost affected cryosols are associated with the CH4 and CO2 gas fluxes.</title>
        <authorList>
            <person name="Altshuler I."/>
            <person name="Hamel J."/>
            <person name="Turney S."/>
            <person name="Magnuson E."/>
            <person name="Levesque R."/>
            <person name="Greer C."/>
            <person name="Whyte L.G."/>
        </authorList>
    </citation>
    <scope>NUCLEOTIDE SEQUENCE [LARGE SCALE GENOMIC DNA]</scope>
    <source>
        <strain evidence="2 3">42</strain>
    </source>
</reference>
<evidence type="ECO:0000256" key="1">
    <source>
        <dbReference type="SAM" id="SignalP"/>
    </source>
</evidence>
<accession>A0A502EXE9</accession>
<feature type="signal peptide" evidence="1">
    <location>
        <begin position="1"/>
        <end position="24"/>
    </location>
</feature>
<dbReference type="AlphaFoldDB" id="A0A502EXE9"/>
<evidence type="ECO:0000313" key="3">
    <source>
        <dbReference type="Proteomes" id="UP000319700"/>
    </source>
</evidence>
<sequence length="138" mass="15623">MRKLSFLKSTISLFLLLSMSILLTNCSSSNDEDHAPSNGTAFNVADFALTYTNQQLYNDYLVINFNIKNTSKTSYLVYEQGTFTVKFTAKTTDGEVFQRTQYVEYVETGVTYTESVHLYYTVGKKLDLTTLTAVIVKD</sequence>
<evidence type="ECO:0000313" key="2">
    <source>
        <dbReference type="EMBL" id="TPG41792.1"/>
    </source>
</evidence>
<name>A0A502EXE9_9FLAO</name>
<feature type="chain" id="PRO_5021224977" evidence="1">
    <location>
        <begin position="25"/>
        <end position="138"/>
    </location>
</feature>
<dbReference type="EMBL" id="RCZH01000005">
    <property type="protein sequence ID" value="TPG41792.1"/>
    <property type="molecule type" value="Genomic_DNA"/>
</dbReference>
<dbReference type="Proteomes" id="UP000319700">
    <property type="component" value="Unassembled WGS sequence"/>
</dbReference>